<dbReference type="InterPro" id="IPR005883">
    <property type="entry name" value="PilM"/>
</dbReference>
<keyword evidence="1" id="KW-1133">Transmembrane helix</keyword>
<dbReference type="Proteomes" id="UP000231267">
    <property type="component" value="Unassembled WGS sequence"/>
</dbReference>
<keyword evidence="1" id="KW-0812">Transmembrane</keyword>
<dbReference type="InterPro" id="IPR043129">
    <property type="entry name" value="ATPase_NBD"/>
</dbReference>
<evidence type="ECO:0000313" key="3">
    <source>
        <dbReference type="Proteomes" id="UP000231267"/>
    </source>
</evidence>
<dbReference type="SUPFAM" id="SSF53067">
    <property type="entry name" value="Actin-like ATPase domain"/>
    <property type="match status" value="2"/>
</dbReference>
<keyword evidence="1" id="KW-0472">Membrane</keyword>
<evidence type="ECO:0000256" key="1">
    <source>
        <dbReference type="SAM" id="Phobius"/>
    </source>
</evidence>
<protein>
    <recommendedName>
        <fullName evidence="4">SHS2 domain-containing protein</fullName>
    </recommendedName>
</protein>
<name>A0A2J0LEM0_9BACT</name>
<reference evidence="2 3" key="1">
    <citation type="submission" date="2017-09" db="EMBL/GenBank/DDBJ databases">
        <title>Depth-based differentiation of microbial function through sediment-hosted aquifers and enrichment of novel symbionts in the deep terrestrial subsurface.</title>
        <authorList>
            <person name="Probst A.J."/>
            <person name="Ladd B."/>
            <person name="Jarett J.K."/>
            <person name="Geller-Mcgrath D.E."/>
            <person name="Sieber C.M."/>
            <person name="Emerson J.B."/>
            <person name="Anantharaman K."/>
            <person name="Thomas B.C."/>
            <person name="Malmstrom R."/>
            <person name="Stieglmeier M."/>
            <person name="Klingl A."/>
            <person name="Woyke T."/>
            <person name="Ryan C.M."/>
            <person name="Banfield J.F."/>
        </authorList>
    </citation>
    <scope>NUCLEOTIDE SEQUENCE [LARGE SCALE GENOMIC DNA]</scope>
    <source>
        <strain evidence="2">CG12_big_fil_rev_8_21_14_0_65_43_15</strain>
    </source>
</reference>
<dbReference type="InterPro" id="IPR050696">
    <property type="entry name" value="FtsA/MreB"/>
</dbReference>
<evidence type="ECO:0008006" key="4">
    <source>
        <dbReference type="Google" id="ProtNLM"/>
    </source>
</evidence>
<organism evidence="2 3">
    <name type="scientific">Candidatus Taenaricola geysiri</name>
    <dbReference type="NCBI Taxonomy" id="1974752"/>
    <lineage>
        <taxon>Bacteria</taxon>
        <taxon>Pseudomonadati</taxon>
        <taxon>Candidatus Omnitrophota</taxon>
        <taxon>Candidatus Taenaricola</taxon>
    </lineage>
</organism>
<dbReference type="EMBL" id="PFGP01000093">
    <property type="protein sequence ID" value="PIW66315.1"/>
    <property type="molecule type" value="Genomic_DNA"/>
</dbReference>
<gene>
    <name evidence="2" type="ORF">COW11_03840</name>
</gene>
<dbReference type="Pfam" id="PF11104">
    <property type="entry name" value="PilM_2"/>
    <property type="match status" value="1"/>
</dbReference>
<dbReference type="PANTHER" id="PTHR32432">
    <property type="entry name" value="CELL DIVISION PROTEIN FTSA-RELATED"/>
    <property type="match status" value="1"/>
</dbReference>
<feature type="transmembrane region" description="Helical" evidence="1">
    <location>
        <begin position="374"/>
        <end position="394"/>
    </location>
</feature>
<comment type="caution">
    <text evidence="2">The sequence shown here is derived from an EMBL/GenBank/DDBJ whole genome shotgun (WGS) entry which is preliminary data.</text>
</comment>
<dbReference type="AlphaFoldDB" id="A0A2J0LEM0"/>
<sequence>MKPNIFDISGAMSKHEDVLGIDIGVSSIKIAWVHKAAAGAEVKASAVKQVTRSETGNFIDSNTDFVAGIIKSYVKEINFPGKKAYLCISGPNIFVRRISLVSMPKDELQQAVKWAIRDQVSADLEKTIIDYQVLGEAKDSKGTVLINILAAIAGKRFVFECVDVIAKAGLNLSGISLFAFSLSDISKKNPIMAVLDIGAFKSEFILFNDSLPQFSRVLPGSGNEFTKTMTGALVSDKGKLELTYDEAEKLKIEVGIPDEGAPVVKQEISNAQFISMFRPVVEKLENDLRRSMEYCRAQLKLYVPKKIYVTGGGSLLKNLDKILEKDIGMEIAYFKDKESVIFDAAIAVAVDAARPIDLIPAEVRDARTRKLQRAYLRMVSVISFSVLFLAYLFMSMQVNGIQRQIKIANANYNAIQEVTVLKDKIDKRRFLLQQLGIGQHKVSSLLKALSKSTPAVIELDSFAKNSDSSISIKGTVAGIRPEVTLADFTKVMQETKVFDNIKIISLQKNTSQTAMSNFTIYCEVADK</sequence>
<dbReference type="Gene3D" id="3.30.420.40">
    <property type="match status" value="2"/>
</dbReference>
<accession>A0A2J0LEM0</accession>
<dbReference type="PANTHER" id="PTHR32432:SF3">
    <property type="entry name" value="ETHANOLAMINE UTILIZATION PROTEIN EUTJ"/>
    <property type="match status" value="1"/>
</dbReference>
<dbReference type="Gene3D" id="3.30.1490.300">
    <property type="match status" value="1"/>
</dbReference>
<dbReference type="CDD" id="cd24049">
    <property type="entry name" value="ASKHA_NBD_PilM"/>
    <property type="match status" value="1"/>
</dbReference>
<evidence type="ECO:0000313" key="2">
    <source>
        <dbReference type="EMBL" id="PIW66315.1"/>
    </source>
</evidence>
<proteinExistence type="predicted"/>